<evidence type="ECO:0000313" key="12">
    <source>
        <dbReference type="Ensembl" id="ENSEEEP00000010864.2"/>
    </source>
</evidence>
<reference evidence="12" key="5">
    <citation type="submission" date="2025-09" db="UniProtKB">
        <authorList>
            <consortium name="Ensembl"/>
        </authorList>
    </citation>
    <scope>IDENTIFICATION</scope>
</reference>
<dbReference type="InterPro" id="IPR051880">
    <property type="entry name" value="GPC_Orphan_Receptors"/>
</dbReference>
<accession>A0A4W4EFR7</accession>
<evidence type="ECO:0000256" key="6">
    <source>
        <dbReference type="ARBA" id="ARBA00023136"/>
    </source>
</evidence>
<reference evidence="12" key="3">
    <citation type="submission" date="2020-05" db="EMBL/GenBank/DDBJ databases">
        <title>Electrophorus electricus (electric eel) genome, fEleEle1, primary haplotype.</title>
        <authorList>
            <person name="Myers G."/>
            <person name="Meyer A."/>
            <person name="Fedrigo O."/>
            <person name="Formenti G."/>
            <person name="Rhie A."/>
            <person name="Tracey A."/>
            <person name="Sims Y."/>
            <person name="Jarvis E.D."/>
        </authorList>
    </citation>
    <scope>NUCLEOTIDE SEQUENCE [LARGE SCALE GENOMIC DNA]</scope>
</reference>
<feature type="transmembrane region" description="Helical" evidence="10">
    <location>
        <begin position="183"/>
        <end position="206"/>
    </location>
</feature>
<dbReference type="Proteomes" id="UP000314983">
    <property type="component" value="Chromosome 8"/>
</dbReference>
<keyword evidence="7" id="KW-0675">Receptor</keyword>
<feature type="transmembrane region" description="Helical" evidence="10">
    <location>
        <begin position="145"/>
        <end position="163"/>
    </location>
</feature>
<dbReference type="GO" id="GO:0005886">
    <property type="term" value="C:plasma membrane"/>
    <property type="evidence" value="ECO:0007669"/>
    <property type="project" value="UniProtKB-SubCell"/>
</dbReference>
<feature type="transmembrane region" description="Helical" evidence="10">
    <location>
        <begin position="105"/>
        <end position="125"/>
    </location>
</feature>
<keyword evidence="8" id="KW-0325">Glycoprotein</keyword>
<dbReference type="GeneID" id="113590558"/>
<evidence type="ECO:0000256" key="3">
    <source>
        <dbReference type="ARBA" id="ARBA00022692"/>
    </source>
</evidence>
<dbReference type="OMA" id="VWQDPDQ"/>
<dbReference type="InterPro" id="IPR017452">
    <property type="entry name" value="GPCR_Rhodpsn_7TM"/>
</dbReference>
<dbReference type="InterPro" id="IPR000276">
    <property type="entry name" value="GPCR_Rhodpsn"/>
</dbReference>
<dbReference type="PANTHER" id="PTHR24245:SF1">
    <property type="entry name" value="G-PROTEIN COUPLED RECEPTOR 63-RELATED"/>
    <property type="match status" value="1"/>
</dbReference>
<feature type="transmembrane region" description="Helical" evidence="10">
    <location>
        <begin position="226"/>
        <end position="252"/>
    </location>
</feature>
<dbReference type="Gene3D" id="1.20.1070.10">
    <property type="entry name" value="Rhodopsin 7-helix transmembrane proteins"/>
    <property type="match status" value="1"/>
</dbReference>
<evidence type="ECO:0000259" key="11">
    <source>
        <dbReference type="PROSITE" id="PS50262"/>
    </source>
</evidence>
<evidence type="ECO:0000313" key="13">
    <source>
        <dbReference type="Proteomes" id="UP000314983"/>
    </source>
</evidence>
<keyword evidence="4 10" id="KW-1133">Transmembrane helix</keyword>
<sequence length="405" mass="45485">MLFIARHRAALPRLPASISQPDTLQAMENSSSSSWDNSSALFRMLLMTVAPEGQAQDSAQGLSLPLQVFFGLAMVCMLLLAFLGNVVVCVMVYRRAAMRSAINILLASLAFADMMLALLNMPFALVTTVTARWVFGDVFCRVSAMFFWLFLLEGMAILLIISVDRFLIIVQRQDRLSPRRAKVLIVVSWTLCFCLVFPLSLGYPALPVPPRGPQCVFGYTAERSSSTYVLLVVLLFFFLPFLVMLYTSLGILNTLRHNTLRVGARSDALGLGQTGKADLASLSRSFHINIDMSFKTRAFATILILFCVVTVCWTPFATYSLLATFSSSFYSSQSFLEISTWLVWLCYLKPALTPLIYYWRIKKFRDACLGLVPKHCKLFPHLPGHTRRRSRRSMVYACGEHRSVV</sequence>
<dbReference type="PANTHER" id="PTHR24245">
    <property type="entry name" value="G-PROTEIN COUPLED RECEPTOR"/>
    <property type="match status" value="1"/>
</dbReference>
<organism evidence="12 13">
    <name type="scientific">Electrophorus electricus</name>
    <name type="common">Electric eel</name>
    <name type="synonym">Gymnotus electricus</name>
    <dbReference type="NCBI Taxonomy" id="8005"/>
    <lineage>
        <taxon>Eukaryota</taxon>
        <taxon>Metazoa</taxon>
        <taxon>Chordata</taxon>
        <taxon>Craniata</taxon>
        <taxon>Vertebrata</taxon>
        <taxon>Euteleostomi</taxon>
        <taxon>Actinopterygii</taxon>
        <taxon>Neopterygii</taxon>
        <taxon>Teleostei</taxon>
        <taxon>Ostariophysi</taxon>
        <taxon>Gymnotiformes</taxon>
        <taxon>Gymnotoidei</taxon>
        <taxon>Gymnotidae</taxon>
        <taxon>Electrophorus</taxon>
    </lineage>
</organism>
<evidence type="ECO:0000256" key="5">
    <source>
        <dbReference type="ARBA" id="ARBA00023040"/>
    </source>
</evidence>
<protein>
    <recommendedName>
        <fullName evidence="11">G-protein coupled receptors family 1 profile domain-containing protein</fullName>
    </recommendedName>
</protein>
<dbReference type="SUPFAM" id="SSF81321">
    <property type="entry name" value="Family A G protein-coupled receptor-like"/>
    <property type="match status" value="1"/>
</dbReference>
<dbReference type="FunFam" id="1.20.1070.10:FF:000080">
    <property type="entry name" value="probable G-protein coupled receptor 63"/>
    <property type="match status" value="1"/>
</dbReference>
<reference evidence="13" key="1">
    <citation type="journal article" date="2014" name="Science">
        <title>Nonhuman genetics. Genomic basis for the convergent evolution of electric organs.</title>
        <authorList>
            <person name="Gallant J.R."/>
            <person name="Traeger L.L."/>
            <person name="Volkening J.D."/>
            <person name="Moffett H."/>
            <person name="Chen P.H."/>
            <person name="Novina C.D."/>
            <person name="Phillips G.N.Jr."/>
            <person name="Anand R."/>
            <person name="Wells G.B."/>
            <person name="Pinch M."/>
            <person name="Guth R."/>
            <person name="Unguez G.A."/>
            <person name="Albert J.S."/>
            <person name="Zakon H.H."/>
            <person name="Samanta M.P."/>
            <person name="Sussman M.R."/>
        </authorList>
    </citation>
    <scope>NUCLEOTIDE SEQUENCE [LARGE SCALE GENOMIC DNA]</scope>
</reference>
<reference evidence="13" key="2">
    <citation type="journal article" date="2017" name="Sci. Adv.">
        <title>A tail of two voltages: Proteomic comparison of the three electric organs of the electric eel.</title>
        <authorList>
            <person name="Traeger L.L."/>
            <person name="Sabat G."/>
            <person name="Barrett-Wilt G.A."/>
            <person name="Wells G.B."/>
            <person name="Sussman M.R."/>
        </authorList>
    </citation>
    <scope>NUCLEOTIDE SEQUENCE [LARGE SCALE GENOMIC DNA]</scope>
</reference>
<evidence type="ECO:0000256" key="2">
    <source>
        <dbReference type="ARBA" id="ARBA00022475"/>
    </source>
</evidence>
<keyword evidence="9" id="KW-0807">Transducer</keyword>
<keyword evidence="5" id="KW-0297">G-protein coupled receptor</keyword>
<gene>
    <name evidence="12" type="primary">GPR63</name>
</gene>
<feature type="transmembrane region" description="Helical" evidence="10">
    <location>
        <begin position="298"/>
        <end position="321"/>
    </location>
</feature>
<evidence type="ECO:0000256" key="1">
    <source>
        <dbReference type="ARBA" id="ARBA00004651"/>
    </source>
</evidence>
<feature type="domain" description="G-protein coupled receptors family 1 profile" evidence="11">
    <location>
        <begin position="84"/>
        <end position="357"/>
    </location>
</feature>
<dbReference type="AlphaFoldDB" id="A0A4W4EFR7"/>
<dbReference type="Pfam" id="PF00001">
    <property type="entry name" value="7tm_1"/>
    <property type="match status" value="1"/>
</dbReference>
<name>A0A4W4EFR7_ELEEL</name>
<dbReference type="GO" id="GO:0004930">
    <property type="term" value="F:G protein-coupled receptor activity"/>
    <property type="evidence" value="ECO:0007669"/>
    <property type="project" value="UniProtKB-KW"/>
</dbReference>
<dbReference type="PROSITE" id="PS50262">
    <property type="entry name" value="G_PROTEIN_RECEP_F1_2"/>
    <property type="match status" value="1"/>
</dbReference>
<dbReference type="PRINTS" id="PR00237">
    <property type="entry name" value="GPCRRHODOPSN"/>
</dbReference>
<feature type="transmembrane region" description="Helical" evidence="10">
    <location>
        <begin position="341"/>
        <end position="359"/>
    </location>
</feature>
<keyword evidence="3 10" id="KW-0812">Transmembrane</keyword>
<evidence type="ECO:0000256" key="10">
    <source>
        <dbReference type="SAM" id="Phobius"/>
    </source>
</evidence>
<dbReference type="RefSeq" id="XP_026886536.2">
    <property type="nucleotide sequence ID" value="XM_027030735.2"/>
</dbReference>
<feature type="transmembrane region" description="Helical" evidence="10">
    <location>
        <begin position="68"/>
        <end position="93"/>
    </location>
</feature>
<dbReference type="GeneTree" id="ENSGT00950000183001"/>
<reference evidence="12" key="4">
    <citation type="submission" date="2025-08" db="UniProtKB">
        <authorList>
            <consortium name="Ensembl"/>
        </authorList>
    </citation>
    <scope>IDENTIFICATION</scope>
</reference>
<evidence type="ECO:0000256" key="4">
    <source>
        <dbReference type="ARBA" id="ARBA00022989"/>
    </source>
</evidence>
<dbReference type="Ensembl" id="ENSEEET00000010988.2">
    <property type="protein sequence ID" value="ENSEEEP00000010864.2"/>
    <property type="gene ID" value="ENSEEEG00000005497.2"/>
</dbReference>
<proteinExistence type="predicted"/>
<keyword evidence="6 10" id="KW-0472">Membrane</keyword>
<evidence type="ECO:0000256" key="7">
    <source>
        <dbReference type="ARBA" id="ARBA00023170"/>
    </source>
</evidence>
<evidence type="ECO:0000256" key="8">
    <source>
        <dbReference type="ARBA" id="ARBA00023180"/>
    </source>
</evidence>
<keyword evidence="13" id="KW-1185">Reference proteome</keyword>
<comment type="subcellular location">
    <subcellularLocation>
        <location evidence="1">Cell membrane</location>
        <topology evidence="1">Multi-pass membrane protein</topology>
    </subcellularLocation>
</comment>
<keyword evidence="2" id="KW-1003">Cell membrane</keyword>
<evidence type="ECO:0000256" key="9">
    <source>
        <dbReference type="ARBA" id="ARBA00023224"/>
    </source>
</evidence>